<dbReference type="SUPFAM" id="SSF63411">
    <property type="entry name" value="LuxS/MPP-like metallohydrolase"/>
    <property type="match status" value="4"/>
</dbReference>
<dbReference type="InterPro" id="IPR011249">
    <property type="entry name" value="Metalloenz_LuxS/M16"/>
</dbReference>
<dbReference type="SMART" id="SM01264">
    <property type="entry name" value="M16C_associated"/>
    <property type="match status" value="1"/>
</dbReference>
<dbReference type="GO" id="GO:0046872">
    <property type="term" value="F:metal ion binding"/>
    <property type="evidence" value="ECO:0007669"/>
    <property type="project" value="InterPro"/>
</dbReference>
<dbReference type="Pfam" id="PF08367">
    <property type="entry name" value="M16C_assoc"/>
    <property type="match status" value="1"/>
</dbReference>
<dbReference type="Pfam" id="PF00675">
    <property type="entry name" value="Peptidase_M16"/>
    <property type="match status" value="1"/>
</dbReference>
<dbReference type="PANTHER" id="PTHR43016:SF13">
    <property type="entry name" value="PRESEQUENCE PROTEASE, MITOCHONDRIAL"/>
    <property type="match status" value="1"/>
</dbReference>
<feature type="domain" description="Peptidase M16C associated" evidence="1">
    <location>
        <begin position="486"/>
        <end position="747"/>
    </location>
</feature>
<sequence length="1022" mass="111948">MGSTRLMATQQATEDEAALVAQAPVHPSYEVVGAEHVREYDATLYLYKHKKTGAQVLSVAIDDDNKVFGVTFRTPPEDSTGLPHILEHSVLCGSRKYPTKEPFVELLKGSLQTFLNAFTYPDRTCYPVASQVTKDFYNLMNVYLDAVFFPRAINDPRVLAQEGWHYELENAEDPLTYKGVVFNEMKGVYSSPDATMSRQIQRELFQSNTYHVDSGGDPTAIPNLTFEDFKNFHGRYYHPSNARVYFYGDDDPLERLNILDSYLGEFDAVDPSSAIQWESRRTEPWSVTSKFPASEEDVAKGKSHMVSVNWLLNDKAFSPKEQLGVSMLDYLLLNDISSPLYRSLVESNLGTAVIGGGLSSELLQSTFGVGLKGVAADKAGEVEGLVLQTLENIAEEGFPQDAIDACVNSIEFNLREFNTGSFPRGLSFMLGAMREWIYDGNPADGVRFEAALTELKDDLKARGGEVFVDLLKDLLIKNGHRLTMTMEPDSTLEGEILKAEEDKLAAVKAGLSESEIEDIIRETAELKAAQAAEDSPEAKASIPALDVQDLEKEAKTVPIEVTSAFNGADGSAQLITHELPSNGILYADVGLDLSQLDFDELPLLSVFADMLLECGTKSMDETAMTRRIGTHTGGVRAALLRDLVEDPAGAAVAGDEIVHYLFLRGKAVPDKIPELFSIFKDIFTDVNLDRQSRVLEMLRETRASMESSVVTSGHSYAATRLAARTTGLGVLREKVGGISYLETVKELLEQAENDWPALLARLEAIQKKIVDADALIVNLTGDKEVLGSATPVAESFAAGLPKQGKVAFPEGRTTRTVDLSGMERLPDVDEGLVVPTQVNYVGMAGRIYETGEKVPMSSAVVSNFLRTGHLWDTVRVMGGAYGGFCSFDRVTGRFGFLSYRDPNLAGTLENYQSSADHLISAELDEKTVQQAVIGTVGDFDSPRSVDAKGWLSLADHLVGRTDEQRQRRRDEVLATNVEDVRDLGKRLDSLNKNGPSICVIGSAKSIEEANAAGLDLKVINVL</sequence>
<dbReference type="EMBL" id="HBGJ01009459">
    <property type="protein sequence ID" value="CAD9247608.1"/>
    <property type="molecule type" value="Transcribed_RNA"/>
</dbReference>
<dbReference type="Gene3D" id="3.30.830.10">
    <property type="entry name" value="Metalloenzyme, LuxS/M16 peptidase-like"/>
    <property type="match status" value="4"/>
</dbReference>
<dbReference type="GO" id="GO:0016485">
    <property type="term" value="P:protein processing"/>
    <property type="evidence" value="ECO:0007669"/>
    <property type="project" value="TreeGrafter"/>
</dbReference>
<dbReference type="Pfam" id="PF22516">
    <property type="entry name" value="PreP_C"/>
    <property type="match status" value="1"/>
</dbReference>
<proteinExistence type="predicted"/>
<dbReference type="AlphaFoldDB" id="A0A7S1XMW9"/>
<dbReference type="InterPro" id="IPR011765">
    <property type="entry name" value="Pept_M16_N"/>
</dbReference>
<dbReference type="InterPro" id="IPR055130">
    <property type="entry name" value="PreP_C"/>
</dbReference>
<gene>
    <name evidence="2" type="ORF">PPAR1163_LOCUS5966</name>
</gene>
<dbReference type="GO" id="GO:0004222">
    <property type="term" value="F:metalloendopeptidase activity"/>
    <property type="evidence" value="ECO:0007669"/>
    <property type="project" value="TreeGrafter"/>
</dbReference>
<accession>A0A7S1XMW9</accession>
<dbReference type="Pfam" id="PF05193">
    <property type="entry name" value="Peptidase_M16_C"/>
    <property type="match status" value="1"/>
</dbReference>
<protein>
    <recommendedName>
        <fullName evidence="1">Peptidase M16C associated domain-containing protein</fullName>
    </recommendedName>
</protein>
<dbReference type="InterPro" id="IPR007863">
    <property type="entry name" value="Peptidase_M16_C"/>
</dbReference>
<dbReference type="PANTHER" id="PTHR43016">
    <property type="entry name" value="PRESEQUENCE PROTEASE"/>
    <property type="match status" value="1"/>
</dbReference>
<dbReference type="InterPro" id="IPR013578">
    <property type="entry name" value="Peptidase_M16C_assoc"/>
</dbReference>
<organism evidence="2">
    <name type="scientific">Phaeomonas parva</name>
    <dbReference type="NCBI Taxonomy" id="124430"/>
    <lineage>
        <taxon>Eukaryota</taxon>
        <taxon>Sar</taxon>
        <taxon>Stramenopiles</taxon>
        <taxon>Ochrophyta</taxon>
        <taxon>Pinguiophyceae</taxon>
        <taxon>Pinguiochrysidales</taxon>
        <taxon>Pinguiochrysidaceae</taxon>
        <taxon>Phaeomonas</taxon>
    </lineage>
</organism>
<evidence type="ECO:0000313" key="2">
    <source>
        <dbReference type="EMBL" id="CAD9247608.1"/>
    </source>
</evidence>
<name>A0A7S1XMW9_9STRA</name>
<evidence type="ECO:0000259" key="1">
    <source>
        <dbReference type="SMART" id="SM01264"/>
    </source>
</evidence>
<reference evidence="2" key="1">
    <citation type="submission" date="2021-01" db="EMBL/GenBank/DDBJ databases">
        <authorList>
            <person name="Corre E."/>
            <person name="Pelletier E."/>
            <person name="Niang G."/>
            <person name="Scheremetjew M."/>
            <person name="Finn R."/>
            <person name="Kale V."/>
            <person name="Holt S."/>
            <person name="Cochrane G."/>
            <person name="Meng A."/>
            <person name="Brown T."/>
            <person name="Cohen L."/>
        </authorList>
    </citation>
    <scope>NUCLEOTIDE SEQUENCE</scope>
    <source>
        <strain evidence="2">CCMP2877</strain>
    </source>
</reference>
<dbReference type="FunFam" id="3.30.830.10:FF:000034">
    <property type="entry name" value="presequence protease 1, chloroplastic/mitochondrial"/>
    <property type="match status" value="1"/>
</dbReference>